<dbReference type="InterPro" id="IPR012809">
    <property type="entry name" value="ECF_CbiQ"/>
</dbReference>
<dbReference type="GO" id="GO:0006824">
    <property type="term" value="P:cobalt ion transport"/>
    <property type="evidence" value="ECO:0007669"/>
    <property type="project" value="InterPro"/>
</dbReference>
<evidence type="ECO:0000256" key="2">
    <source>
        <dbReference type="ARBA" id="ARBA00022475"/>
    </source>
</evidence>
<keyword evidence="2" id="KW-1003">Cell membrane</keyword>
<evidence type="ECO:0000256" key="4">
    <source>
        <dbReference type="ARBA" id="ARBA00022989"/>
    </source>
</evidence>
<feature type="transmembrane region" description="Helical" evidence="6">
    <location>
        <begin position="75"/>
        <end position="96"/>
    </location>
</feature>
<dbReference type="NCBIfam" id="TIGR02454">
    <property type="entry name" value="ECF_T_CbiQ"/>
    <property type="match status" value="1"/>
</dbReference>
<evidence type="ECO:0000256" key="1">
    <source>
        <dbReference type="ARBA" id="ARBA00004651"/>
    </source>
</evidence>
<keyword evidence="4 6" id="KW-1133">Transmembrane helix</keyword>
<dbReference type="CDD" id="cd16914">
    <property type="entry name" value="EcfT"/>
    <property type="match status" value="1"/>
</dbReference>
<protein>
    <submittedName>
        <fullName evidence="7">Cobalt ECF transporter T component CbiQ</fullName>
    </submittedName>
</protein>
<dbReference type="PANTHER" id="PTHR43723">
    <property type="entry name" value="COBALT TRANSPORT PROTEIN CBIQ"/>
    <property type="match status" value="1"/>
</dbReference>
<feature type="transmembrane region" description="Helical" evidence="6">
    <location>
        <begin position="25"/>
        <end position="42"/>
    </location>
</feature>
<keyword evidence="3 6" id="KW-0812">Transmembrane</keyword>
<comment type="caution">
    <text evidence="7">The sequence shown here is derived from an EMBL/GenBank/DDBJ whole genome shotgun (WGS) entry which is preliminary data.</text>
</comment>
<reference evidence="8" key="1">
    <citation type="submission" date="2023-07" db="EMBL/GenBank/DDBJ databases">
        <authorList>
            <person name="Luz R."/>
            <person name="Cordeiro R."/>
            <person name="Fonseca A."/>
            <person name="Goncalves V."/>
        </authorList>
    </citation>
    <scope>NUCLEOTIDE SEQUENCE [LARGE SCALE GENOMIC DNA]</scope>
    <source>
        <strain evidence="8">BACA0444</strain>
    </source>
</reference>
<dbReference type="InterPro" id="IPR052770">
    <property type="entry name" value="Cobalt_transport_CbiQ"/>
</dbReference>
<dbReference type="AlphaFoldDB" id="A0AAE4JWU7"/>
<dbReference type="InterPro" id="IPR003339">
    <property type="entry name" value="ABC/ECF_trnsptr_transmembrane"/>
</dbReference>
<keyword evidence="5 6" id="KW-0472">Membrane</keyword>
<evidence type="ECO:0000256" key="6">
    <source>
        <dbReference type="SAM" id="Phobius"/>
    </source>
</evidence>
<gene>
    <name evidence="7" type="primary">cbiQ</name>
    <name evidence="7" type="ORF">RIF25_13300</name>
</gene>
<comment type="subcellular location">
    <subcellularLocation>
        <location evidence="1">Cell membrane</location>
        <topology evidence="1">Multi-pass membrane protein</topology>
    </subcellularLocation>
</comment>
<dbReference type="PANTHER" id="PTHR43723:SF1">
    <property type="entry name" value="COBALT TRANSPORT PROTEIN CBIQ"/>
    <property type="match status" value="1"/>
</dbReference>
<dbReference type="GO" id="GO:0043190">
    <property type="term" value="C:ATP-binding cassette (ABC) transporter complex"/>
    <property type="evidence" value="ECO:0007669"/>
    <property type="project" value="InterPro"/>
</dbReference>
<evidence type="ECO:0000313" key="7">
    <source>
        <dbReference type="EMBL" id="MDS3861780.1"/>
    </source>
</evidence>
<organism evidence="7 8">
    <name type="scientific">Pseudocalidococcus azoricus BACA0444</name>
    <dbReference type="NCBI Taxonomy" id="2918990"/>
    <lineage>
        <taxon>Bacteria</taxon>
        <taxon>Bacillati</taxon>
        <taxon>Cyanobacteriota</taxon>
        <taxon>Cyanophyceae</taxon>
        <taxon>Acaryochloridales</taxon>
        <taxon>Thermosynechococcaceae</taxon>
        <taxon>Pseudocalidococcus</taxon>
        <taxon>Pseudocalidococcus azoricus</taxon>
    </lineage>
</organism>
<sequence length="274" mass="31056">MGTHLHLDTLAHQNRLRHLPPQQKLGFGLGILILVFLSHWPVQLLCLAWVSVWILVYGGIPSCLYVRLLSIASGFLLVGLVALVINSVPLAAWPQVGSDALVGMPWGGWYSYLSQQGITQAWIILCRSLAAMTAFLFILCTTPITDLLQVWRAWRLPMVLADLMLLMYRFIFLTFRTLEELTLAQQARLGYGSWSCQWHSVKLLGGQLLIRSLQNYQAFSLGLATRGFTGEFQVWTGRQYRFSARYGWEASLGGLILIGLEIGYRYHRGRGWHF</sequence>
<evidence type="ECO:0000313" key="8">
    <source>
        <dbReference type="Proteomes" id="UP001268256"/>
    </source>
</evidence>
<proteinExistence type="predicted"/>
<evidence type="ECO:0000256" key="3">
    <source>
        <dbReference type="ARBA" id="ARBA00022692"/>
    </source>
</evidence>
<dbReference type="Pfam" id="PF02361">
    <property type="entry name" value="CbiQ"/>
    <property type="match status" value="1"/>
</dbReference>
<name>A0AAE4JWU7_9CYAN</name>
<dbReference type="Proteomes" id="UP001268256">
    <property type="component" value="Unassembled WGS sequence"/>
</dbReference>
<feature type="transmembrane region" description="Helical" evidence="6">
    <location>
        <begin position="121"/>
        <end position="141"/>
    </location>
</feature>
<accession>A0AAE4JWU7</accession>
<dbReference type="EMBL" id="JAVMIP010000016">
    <property type="protein sequence ID" value="MDS3861780.1"/>
    <property type="molecule type" value="Genomic_DNA"/>
</dbReference>
<evidence type="ECO:0000256" key="5">
    <source>
        <dbReference type="ARBA" id="ARBA00023136"/>
    </source>
</evidence>
<feature type="transmembrane region" description="Helical" evidence="6">
    <location>
        <begin position="48"/>
        <end position="68"/>
    </location>
</feature>
<keyword evidence="8" id="KW-1185">Reference proteome</keyword>
<feature type="transmembrane region" description="Helical" evidence="6">
    <location>
        <begin position="153"/>
        <end position="171"/>
    </location>
</feature>
<dbReference type="RefSeq" id="WP_322879009.1">
    <property type="nucleotide sequence ID" value="NZ_JAVMIP010000016.1"/>
</dbReference>